<dbReference type="GO" id="GO:0003677">
    <property type="term" value="F:DNA binding"/>
    <property type="evidence" value="ECO:0007669"/>
    <property type="project" value="UniProtKB-KW"/>
</dbReference>
<dbReference type="SUPFAM" id="SSF47413">
    <property type="entry name" value="lambda repressor-like DNA-binding domains"/>
    <property type="match status" value="1"/>
</dbReference>
<reference evidence="3 4" key="1">
    <citation type="submission" date="2010-09" db="EMBL/GenBank/DDBJ databases">
        <authorList>
            <person name="Weinstock G."/>
            <person name="Sodergren E."/>
            <person name="Clifton S."/>
            <person name="Fulton L."/>
            <person name="Fulton B."/>
            <person name="Courtney L."/>
            <person name="Fronick C."/>
            <person name="Harrison M."/>
            <person name="Strong C."/>
            <person name="Farmer C."/>
            <person name="Delahaunty K."/>
            <person name="Markovic C."/>
            <person name="Hall O."/>
            <person name="Minx P."/>
            <person name="Tomlinson C."/>
            <person name="Mitreva M."/>
            <person name="Hou S."/>
            <person name="Chen J."/>
            <person name="Wollam A."/>
            <person name="Pepin K.H."/>
            <person name="Johnson M."/>
            <person name="Bhonagiri V."/>
            <person name="Zhang X."/>
            <person name="Suruliraj S."/>
            <person name="Warren W."/>
            <person name="Chinwalla A."/>
            <person name="Mardis E.R."/>
            <person name="Wilson R.K."/>
        </authorList>
    </citation>
    <scope>NUCLEOTIDE SEQUENCE [LARGE SCALE GENOMIC DNA]</scope>
    <source>
        <strain evidence="3 4">TX0630</strain>
    </source>
</reference>
<dbReference type="Gene3D" id="1.10.260.40">
    <property type="entry name" value="lambda repressor-like DNA-binding domains"/>
    <property type="match status" value="1"/>
</dbReference>
<evidence type="ECO:0000313" key="4">
    <source>
        <dbReference type="Proteomes" id="UP000004933"/>
    </source>
</evidence>
<sequence length="125" mass="14476">MLGNKLKQLRISKNKTQQQVADYLGITRAAYSHFENNRNDPDKETLVKLAILFDVTTDFLLGRNHTPEWASKDEVIELDKILKSNPGMTYGSEIMTDEDREQINDLIASYFWVKKQKEARNKDGK</sequence>
<dbReference type="PANTHER" id="PTHR46558">
    <property type="entry name" value="TRACRIPTIONAL REGULATORY PROTEIN-RELATED-RELATED"/>
    <property type="match status" value="1"/>
</dbReference>
<dbReference type="RefSeq" id="WP_002380501.1">
    <property type="nucleotide sequence ID" value="NZ_GL454792.1"/>
</dbReference>
<evidence type="ECO:0000256" key="1">
    <source>
        <dbReference type="ARBA" id="ARBA00023125"/>
    </source>
</evidence>
<dbReference type="PROSITE" id="PS50943">
    <property type="entry name" value="HTH_CROC1"/>
    <property type="match status" value="1"/>
</dbReference>
<protein>
    <submittedName>
        <fullName evidence="3">DNA-binding helix-turn-helix protein</fullName>
    </submittedName>
</protein>
<dbReference type="InterPro" id="IPR001387">
    <property type="entry name" value="Cro/C1-type_HTH"/>
</dbReference>
<evidence type="ECO:0000313" key="3">
    <source>
        <dbReference type="EMBL" id="EFU90873.1"/>
    </source>
</evidence>
<organism evidence="3 4">
    <name type="scientific">Enterococcus faecalis TX0630</name>
    <dbReference type="NCBI Taxonomy" id="749508"/>
    <lineage>
        <taxon>Bacteria</taxon>
        <taxon>Bacillati</taxon>
        <taxon>Bacillota</taxon>
        <taxon>Bacilli</taxon>
        <taxon>Lactobacillales</taxon>
        <taxon>Enterococcaceae</taxon>
        <taxon>Enterococcus</taxon>
    </lineage>
</organism>
<dbReference type="CDD" id="cd00093">
    <property type="entry name" value="HTH_XRE"/>
    <property type="match status" value="1"/>
</dbReference>
<dbReference type="Pfam" id="PF01381">
    <property type="entry name" value="HTH_3"/>
    <property type="match status" value="1"/>
</dbReference>
<accession>A0ABC9P747</accession>
<keyword evidence="1 3" id="KW-0238">DNA-binding</keyword>
<comment type="caution">
    <text evidence="3">The sequence shown here is derived from an EMBL/GenBank/DDBJ whole genome shotgun (WGS) entry which is preliminary data.</text>
</comment>
<proteinExistence type="predicted"/>
<dbReference type="EMBL" id="AEBE01000038">
    <property type="protein sequence ID" value="EFU90873.1"/>
    <property type="molecule type" value="Genomic_DNA"/>
</dbReference>
<name>A0ABC9P747_ENTFL</name>
<dbReference type="AlphaFoldDB" id="A0ABC9P747"/>
<dbReference type="InterPro" id="IPR010982">
    <property type="entry name" value="Lambda_DNA-bd_dom_sf"/>
</dbReference>
<dbReference type="PANTHER" id="PTHR46558:SF14">
    <property type="entry name" value="HTH-TYPE TRANSCRIPTIONAL REGULATOR ANSR"/>
    <property type="match status" value="1"/>
</dbReference>
<gene>
    <name evidence="3" type="ORF">HMPREF9511_01149</name>
</gene>
<feature type="domain" description="HTH cro/C1-type" evidence="2">
    <location>
        <begin position="6"/>
        <end position="60"/>
    </location>
</feature>
<evidence type="ECO:0000259" key="2">
    <source>
        <dbReference type="PROSITE" id="PS50943"/>
    </source>
</evidence>
<dbReference type="Proteomes" id="UP000004933">
    <property type="component" value="Unassembled WGS sequence"/>
</dbReference>
<dbReference type="SMART" id="SM00530">
    <property type="entry name" value="HTH_XRE"/>
    <property type="match status" value="1"/>
</dbReference>